<keyword evidence="3" id="KW-1185">Reference proteome</keyword>
<feature type="compositionally biased region" description="Basic and acidic residues" evidence="1">
    <location>
        <begin position="402"/>
        <end position="416"/>
    </location>
</feature>
<proteinExistence type="predicted"/>
<protein>
    <recommendedName>
        <fullName evidence="4">Alpha/beta-hydrolase</fullName>
    </recommendedName>
</protein>
<organism evidence="2 3">
    <name type="scientific">Candolleomyces aberdarensis</name>
    <dbReference type="NCBI Taxonomy" id="2316362"/>
    <lineage>
        <taxon>Eukaryota</taxon>
        <taxon>Fungi</taxon>
        <taxon>Dikarya</taxon>
        <taxon>Basidiomycota</taxon>
        <taxon>Agaricomycotina</taxon>
        <taxon>Agaricomycetes</taxon>
        <taxon>Agaricomycetidae</taxon>
        <taxon>Agaricales</taxon>
        <taxon>Agaricineae</taxon>
        <taxon>Psathyrellaceae</taxon>
        <taxon>Candolleomyces</taxon>
    </lineage>
</organism>
<reference evidence="2 3" key="1">
    <citation type="submission" date="2019-01" db="EMBL/GenBank/DDBJ databases">
        <title>Draft genome sequence of Psathyrella aberdarensis IHI B618.</title>
        <authorList>
            <person name="Buettner E."/>
            <person name="Kellner H."/>
        </authorList>
    </citation>
    <scope>NUCLEOTIDE SEQUENCE [LARGE SCALE GENOMIC DNA]</scope>
    <source>
        <strain evidence="2 3">IHI B618</strain>
    </source>
</reference>
<evidence type="ECO:0000313" key="3">
    <source>
        <dbReference type="Proteomes" id="UP000290288"/>
    </source>
</evidence>
<evidence type="ECO:0000313" key="2">
    <source>
        <dbReference type="EMBL" id="RXW25748.1"/>
    </source>
</evidence>
<dbReference type="Gene3D" id="3.40.50.1820">
    <property type="entry name" value="alpha/beta hydrolase"/>
    <property type="match status" value="1"/>
</dbReference>
<accession>A0A4V1Q5I9</accession>
<sequence>MFLFSSDVLYSKEDYASIYYVTSSTFGNVGSFDPEKPTIMILHPMFLDTSWLECQFGDPRLYRNYNLIAFDMRTVGRSTCQPSGKHDSWVDAADLALCHQKLHLPPCHIFALEALAVNCAIRFAILFPEMCASLALCNVPSPLEQRWTYNTLEELVHSWCYSEDLESLEHAATELLTFLLGPDQLVAHWEKVIPPRRRPWVIETLSVLINRIPLEPELYAQITQPTLILHGERNEICPRKYSEALSAQLTGVENGAVIYTVRGAAMYLSIIPGSASIANQTFTKFLQRVPVVKSEIVPPQTSIQDRMKEALERQSALVGDKDIASLDPLCPLSFSCLTEEAARKQSELIAQYSRDRLSAFDPLGPDGRPPRKISQGKSEHWFQSGKDGLSVAVTNFLPAGKQEPERAPRNNDRETQIVKPSAHSPAVEKYIIKGPMAKVVRETSAAAAPLGRMLM</sequence>
<dbReference type="OrthoDB" id="19657at2759"/>
<dbReference type="InterPro" id="IPR029058">
    <property type="entry name" value="AB_hydrolase_fold"/>
</dbReference>
<gene>
    <name evidence="2" type="ORF">EST38_g87</name>
</gene>
<evidence type="ECO:0008006" key="4">
    <source>
        <dbReference type="Google" id="ProtNLM"/>
    </source>
</evidence>
<feature type="region of interest" description="Disordered" evidence="1">
    <location>
        <begin position="399"/>
        <end position="421"/>
    </location>
</feature>
<dbReference type="EMBL" id="SDEE01000001">
    <property type="protein sequence ID" value="RXW25748.1"/>
    <property type="molecule type" value="Genomic_DNA"/>
</dbReference>
<dbReference type="Proteomes" id="UP000290288">
    <property type="component" value="Unassembled WGS sequence"/>
</dbReference>
<dbReference type="SUPFAM" id="SSF53474">
    <property type="entry name" value="alpha/beta-Hydrolases"/>
    <property type="match status" value="1"/>
</dbReference>
<evidence type="ECO:0000256" key="1">
    <source>
        <dbReference type="SAM" id="MobiDB-lite"/>
    </source>
</evidence>
<comment type="caution">
    <text evidence="2">The sequence shown here is derived from an EMBL/GenBank/DDBJ whole genome shotgun (WGS) entry which is preliminary data.</text>
</comment>
<dbReference type="AlphaFoldDB" id="A0A4V1Q5I9"/>
<name>A0A4V1Q5I9_9AGAR</name>